<keyword evidence="6 12" id="KW-0067">ATP-binding</keyword>
<dbReference type="GO" id="GO:0000049">
    <property type="term" value="F:tRNA binding"/>
    <property type="evidence" value="ECO:0007669"/>
    <property type="project" value="InterPro"/>
</dbReference>
<gene>
    <name evidence="15" type="ORF">GYA27_01690</name>
</gene>
<dbReference type="PANTHER" id="PTHR42780:SF1">
    <property type="entry name" value="ISOLEUCINE--TRNA LIGASE, CYTOPLASMIC"/>
    <property type="match status" value="1"/>
</dbReference>
<dbReference type="Gene3D" id="3.40.50.620">
    <property type="entry name" value="HUPs"/>
    <property type="match status" value="2"/>
</dbReference>
<feature type="domain" description="Aminoacyl-tRNA synthetase class Ia" evidence="13">
    <location>
        <begin position="19"/>
        <end position="630"/>
    </location>
</feature>
<evidence type="ECO:0000259" key="13">
    <source>
        <dbReference type="Pfam" id="PF00133"/>
    </source>
</evidence>
<name>A0A7X9DK03_UNCKA</name>
<dbReference type="PANTHER" id="PTHR42780">
    <property type="entry name" value="SOLEUCYL-TRNA SYNTHETASE"/>
    <property type="match status" value="1"/>
</dbReference>
<dbReference type="SUPFAM" id="SSF47323">
    <property type="entry name" value="Anticodon-binding domain of a subclass of class I aminoacyl-tRNA synthetases"/>
    <property type="match status" value="1"/>
</dbReference>
<evidence type="ECO:0000259" key="14">
    <source>
        <dbReference type="Pfam" id="PF08264"/>
    </source>
</evidence>
<dbReference type="EC" id="6.1.1.5" evidence="2 11"/>
<comment type="catalytic activity">
    <reaction evidence="10">
        <text>tRNA(Ile) + L-isoleucine + ATP = L-isoleucyl-tRNA(Ile) + AMP + diphosphate</text>
        <dbReference type="Rhea" id="RHEA:11060"/>
        <dbReference type="Rhea" id="RHEA-COMP:9666"/>
        <dbReference type="Rhea" id="RHEA-COMP:9695"/>
        <dbReference type="ChEBI" id="CHEBI:30616"/>
        <dbReference type="ChEBI" id="CHEBI:33019"/>
        <dbReference type="ChEBI" id="CHEBI:58045"/>
        <dbReference type="ChEBI" id="CHEBI:78442"/>
        <dbReference type="ChEBI" id="CHEBI:78528"/>
        <dbReference type="ChEBI" id="CHEBI:456215"/>
        <dbReference type="EC" id="6.1.1.5"/>
    </reaction>
</comment>
<dbReference type="InterPro" id="IPR014729">
    <property type="entry name" value="Rossmann-like_a/b/a_fold"/>
</dbReference>
<dbReference type="SUPFAM" id="SSF50677">
    <property type="entry name" value="ValRS/IleRS/LeuRS editing domain"/>
    <property type="match status" value="1"/>
</dbReference>
<feature type="domain" description="Methionyl/Valyl/Leucyl/Isoleucyl-tRNA synthetase anticodon-binding" evidence="14">
    <location>
        <begin position="684"/>
        <end position="825"/>
    </location>
</feature>
<proteinExistence type="inferred from homology"/>
<evidence type="ECO:0000256" key="2">
    <source>
        <dbReference type="ARBA" id="ARBA00013165"/>
    </source>
</evidence>
<comment type="caution">
    <text evidence="15">The sequence shown here is derived from an EMBL/GenBank/DDBJ whole genome shotgun (WGS) entry which is preliminary data.</text>
</comment>
<dbReference type="GO" id="GO:0005737">
    <property type="term" value="C:cytoplasm"/>
    <property type="evidence" value="ECO:0007669"/>
    <property type="project" value="UniProtKB-UniRule"/>
</dbReference>
<dbReference type="InterPro" id="IPR013155">
    <property type="entry name" value="M/V/L/I-tRNA-synth_anticd-bd"/>
</dbReference>
<evidence type="ECO:0000256" key="12">
    <source>
        <dbReference type="RuleBase" id="RU363035"/>
    </source>
</evidence>
<dbReference type="InterPro" id="IPR001412">
    <property type="entry name" value="aa-tRNA-synth_I_CS"/>
</dbReference>
<keyword evidence="3" id="KW-0963">Cytoplasm</keyword>
<evidence type="ECO:0000256" key="8">
    <source>
        <dbReference type="ARBA" id="ARBA00023146"/>
    </source>
</evidence>
<evidence type="ECO:0000256" key="1">
    <source>
        <dbReference type="ARBA" id="ARBA00007078"/>
    </source>
</evidence>
<dbReference type="GO" id="GO:0004822">
    <property type="term" value="F:isoleucine-tRNA ligase activity"/>
    <property type="evidence" value="ECO:0007669"/>
    <property type="project" value="UniProtKB-UniRule"/>
</dbReference>
<dbReference type="AlphaFoldDB" id="A0A7X9DK03"/>
<keyword evidence="5 12" id="KW-0547">Nucleotide-binding</keyword>
<keyword evidence="8 12" id="KW-0030">Aminoacyl-tRNA synthetase</keyword>
<dbReference type="InterPro" id="IPR033709">
    <property type="entry name" value="Anticodon_Ile_ABEc"/>
</dbReference>
<dbReference type="NCBIfam" id="TIGR00392">
    <property type="entry name" value="ileS"/>
    <property type="match status" value="1"/>
</dbReference>
<comment type="function">
    <text evidence="9">Catalyzes the attachment of isoleucine to tRNA(Ile). As IleRS can inadvertently accommodate and process structurally similar amino acids such as valine, to avoid such errors it has two additional distinct tRNA(Ile)-dependent editing activities. One activity is designated as 'pretransfer' editing and involves the hydrolysis of activated Val-AMP. The other activity is designated 'posttransfer' editing and involves deacylation of mischarged Val-tRNA(Ile).</text>
</comment>
<evidence type="ECO:0000256" key="5">
    <source>
        <dbReference type="ARBA" id="ARBA00022741"/>
    </source>
</evidence>
<evidence type="ECO:0000256" key="7">
    <source>
        <dbReference type="ARBA" id="ARBA00022917"/>
    </source>
</evidence>
<dbReference type="SUPFAM" id="SSF52374">
    <property type="entry name" value="Nucleotidylyl transferase"/>
    <property type="match status" value="1"/>
</dbReference>
<dbReference type="GO" id="GO:0006428">
    <property type="term" value="P:isoleucyl-tRNA aminoacylation"/>
    <property type="evidence" value="ECO:0007669"/>
    <property type="project" value="UniProtKB-UniRule"/>
</dbReference>
<dbReference type="Pfam" id="PF00133">
    <property type="entry name" value="tRNA-synt_1"/>
    <property type="match status" value="1"/>
</dbReference>
<dbReference type="InterPro" id="IPR009008">
    <property type="entry name" value="Val/Leu/Ile-tRNA-synth_edit"/>
</dbReference>
<dbReference type="GO" id="GO:0005524">
    <property type="term" value="F:ATP binding"/>
    <property type="evidence" value="ECO:0007669"/>
    <property type="project" value="UniProtKB-KW"/>
</dbReference>
<evidence type="ECO:0000313" key="16">
    <source>
        <dbReference type="Proteomes" id="UP000526033"/>
    </source>
</evidence>
<reference evidence="15 16" key="1">
    <citation type="journal article" date="2020" name="Biotechnol. Biofuels">
        <title>New insights from the biogas microbiome by comprehensive genome-resolved metagenomics of nearly 1600 species originating from multiple anaerobic digesters.</title>
        <authorList>
            <person name="Campanaro S."/>
            <person name="Treu L."/>
            <person name="Rodriguez-R L.M."/>
            <person name="Kovalovszki A."/>
            <person name="Ziels R.M."/>
            <person name="Maus I."/>
            <person name="Zhu X."/>
            <person name="Kougias P.G."/>
            <person name="Basile A."/>
            <person name="Luo G."/>
            <person name="Schluter A."/>
            <person name="Konstantinidis K.T."/>
            <person name="Angelidaki I."/>
        </authorList>
    </citation>
    <scope>NUCLEOTIDE SEQUENCE [LARGE SCALE GENOMIC DNA]</scope>
    <source>
        <strain evidence="15">AS27yjCOA_165</strain>
    </source>
</reference>
<dbReference type="GO" id="GO:0002161">
    <property type="term" value="F:aminoacyl-tRNA deacylase activity"/>
    <property type="evidence" value="ECO:0007669"/>
    <property type="project" value="InterPro"/>
</dbReference>
<dbReference type="InterPro" id="IPR002300">
    <property type="entry name" value="aa-tRNA-synth_Ia"/>
</dbReference>
<evidence type="ECO:0000313" key="15">
    <source>
        <dbReference type="EMBL" id="NMB69896.1"/>
    </source>
</evidence>
<dbReference type="Pfam" id="PF19302">
    <property type="entry name" value="DUF5915"/>
    <property type="match status" value="1"/>
</dbReference>
<sequence>MSYFNAPENKSIQQMEDEVIKYWKDKKIFEKSVETRSADNRYVFYDGPPFISGLPHYGHLLGSIAKDVIPRYWTMKGKKVERVWGWDAHGLPVENKVQQRLGIKNRRDIENFGLKRFTEECYKYTSEISEEWKWYIDKIGRWVDMDHAYKTTDITYMESVIWAFKQLYDKGLIYEGIRTSLYCPTCGTPVSNFEIAMDNTYKEYEDPAITVKFKVSTEGKFKNVNILAWTTTPWTIPSNRALVIKSDESYSVVEYAGEKYIVATPRVQIVFHDREYKTVEQIKGSDLIGLEYEPPYTFFTKKDGEFKVYEYEGMVTMDDGTGIVHSAPGFGEIDTEMGRHYGLTIMMTIDDEGKFVQGDAGENPFAGIYYSKANPLITEDMQNKGVLFEESKILHRVPYHDRCNTLLIQRAQSSWFINIQSLKEKLLKNNEPINWVPSHLKEGRFSIGVQQAPDWGISRSRFWATPMPIWKADDGNVIVVGSVKELEELSGSKVTDLHRPFIDEIVINKNGKIYKRIPEVLDCWMESGSMPYAQLHYPFENQQKFEQNFPGDYVVEYIAQVRAWFYVMHVMSTALFDTNPFKNVVTTGVMSGTDGRKMSKTYGNYTDPKEVLEKIGGDALRLYLMASPLMVGENANFDNEELSNKLKNVVNPLWNSAKFFLIYAAEFNWEPKGDITSSSTNPMDVWILTRLNETIKGIADNLETYLIPDAVKYVETFVDDLSRWYVRRSRTRISSGEEAALDTLYRVLLDFSQAASPIIPFITEAIYRNLRPADESVHLQEYPKYYAECIQKNQDLVRNMSSDREVVSELLALRTQAKIGIRQPLASMASATKVHFPDIVLDETNIKKIDQLDFESTDLDLKNYVVNTAKTVALNIELTEELELEGHMRDFIRKVQELRKEANLTVSDNIRVTYPNTPENGILMIKFGDQIKTKVSAAELIAGDILKVDKIG</sequence>
<comment type="similarity">
    <text evidence="1">Belongs to the class-I aminoacyl-tRNA synthetase family. IleS type 2 subfamily.</text>
</comment>
<dbReference type="PROSITE" id="PS00178">
    <property type="entry name" value="AA_TRNA_LIGASE_I"/>
    <property type="match status" value="1"/>
</dbReference>
<evidence type="ECO:0000256" key="4">
    <source>
        <dbReference type="ARBA" id="ARBA00022598"/>
    </source>
</evidence>
<protein>
    <recommendedName>
        <fullName evidence="2 11">Isoleucine--tRNA ligase</fullName>
        <ecNumber evidence="2 11">6.1.1.5</ecNumber>
    </recommendedName>
</protein>
<evidence type="ECO:0000256" key="10">
    <source>
        <dbReference type="ARBA" id="ARBA00048359"/>
    </source>
</evidence>
<evidence type="ECO:0000256" key="6">
    <source>
        <dbReference type="ARBA" id="ARBA00022840"/>
    </source>
</evidence>
<dbReference type="InterPro" id="IPR002301">
    <property type="entry name" value="Ile-tRNA-ligase"/>
</dbReference>
<dbReference type="InterPro" id="IPR009080">
    <property type="entry name" value="tRNAsynth_Ia_anticodon-bd"/>
</dbReference>
<dbReference type="InterPro" id="IPR023586">
    <property type="entry name" value="Ile-tRNA-ligase_type2"/>
</dbReference>
<dbReference type="Pfam" id="PF08264">
    <property type="entry name" value="Anticodon_1"/>
    <property type="match status" value="1"/>
</dbReference>
<dbReference type="CDD" id="cd07961">
    <property type="entry name" value="Anticodon_Ia_Ile_ABEc"/>
    <property type="match status" value="1"/>
</dbReference>
<dbReference type="Proteomes" id="UP000526033">
    <property type="component" value="Unassembled WGS sequence"/>
</dbReference>
<evidence type="ECO:0000256" key="11">
    <source>
        <dbReference type="NCBIfam" id="TIGR00392"/>
    </source>
</evidence>
<keyword evidence="4 12" id="KW-0436">Ligase</keyword>
<keyword evidence="7 12" id="KW-0648">Protein biosynthesis</keyword>
<dbReference type="EMBL" id="JAAZNL010000016">
    <property type="protein sequence ID" value="NMB69896.1"/>
    <property type="molecule type" value="Genomic_DNA"/>
</dbReference>
<accession>A0A7X9DK03</accession>
<dbReference type="PRINTS" id="PR00984">
    <property type="entry name" value="TRNASYNTHILE"/>
</dbReference>
<dbReference type="Gene3D" id="1.10.730.10">
    <property type="entry name" value="Isoleucyl-tRNA Synthetase, Domain 1"/>
    <property type="match status" value="1"/>
</dbReference>
<evidence type="ECO:0000256" key="3">
    <source>
        <dbReference type="ARBA" id="ARBA00022490"/>
    </source>
</evidence>
<organism evidence="15 16">
    <name type="scientific">candidate division WWE3 bacterium</name>
    <dbReference type="NCBI Taxonomy" id="2053526"/>
    <lineage>
        <taxon>Bacteria</taxon>
        <taxon>Katanobacteria</taxon>
    </lineage>
</organism>
<evidence type="ECO:0000256" key="9">
    <source>
        <dbReference type="ARBA" id="ARBA00025217"/>
    </source>
</evidence>